<evidence type="ECO:0000256" key="7">
    <source>
        <dbReference type="ARBA" id="ARBA00022800"/>
    </source>
</evidence>
<dbReference type="PANTHER" id="PTHR47545:SF1">
    <property type="entry name" value="MULTIFUNCTIONAL CCA PROTEIN"/>
    <property type="match status" value="1"/>
</dbReference>
<reference evidence="13 14" key="1">
    <citation type="submission" date="2024-03" db="EMBL/GenBank/DDBJ databases">
        <title>Chitinophaga caseinilytica sp. nov., a casein hydrolysing bacterium isolated from forest soil.</title>
        <authorList>
            <person name="Lee D.S."/>
            <person name="Han D.M."/>
            <person name="Baek J.H."/>
            <person name="Choi D.G."/>
            <person name="Jeon J.H."/>
            <person name="Jeon C.O."/>
        </authorList>
    </citation>
    <scope>NUCLEOTIDE SEQUENCE [LARGE SCALE GENOMIC DNA]</scope>
    <source>
        <strain evidence="13 14">KACC 19118</strain>
    </source>
</reference>
<sequence>MMEIPCTKREMDLFESVAKAARQIGVPAYLIGGFVRDKLLDRPTKDMDIVCVGDGIALAHQVARLLDPSLKVNFFKTYGTAQIKFDDTEIEFVGARRESYRDHSRNPEVEPGTLEDDQLRRDFTINALAISLNEADYGKLIDPFNGLKDLADKLIRTPLEPGQTFSDDPLRMMRAIRFASQLNFTILPETFQAIIDNASRIKIISQERITDELNKIMLSAKPSVGLDLLYRSGILKIIFPQMVDLVGVEMLEGKGHKDNFYHTLQVIDNISRHTRDLWLRWAALLHDIGKPATKRFEAGHGWTFHGHDAVGGKMVPRIFTRLKLPLNEKMRLVKKLVELHLRPISLTKENITDSAIRRLLFDAGEDLEALMMLCEADITSKNRAKVRRYLENFELVRERLKEVEESDRIRNWQPPVTGELIMETFGLKPGKLVGDLKSAIREAILDGEISNNYDAAYAFMLKKAAELNLTPVK</sequence>
<evidence type="ECO:0000256" key="9">
    <source>
        <dbReference type="ARBA" id="ARBA00022842"/>
    </source>
</evidence>
<evidence type="ECO:0000256" key="5">
    <source>
        <dbReference type="ARBA" id="ARBA00022723"/>
    </source>
</evidence>
<evidence type="ECO:0000256" key="2">
    <source>
        <dbReference type="ARBA" id="ARBA00022679"/>
    </source>
</evidence>
<dbReference type="InterPro" id="IPR032828">
    <property type="entry name" value="PolyA_RNA-bd"/>
</dbReference>
<name>A0ABZ2YXE0_9BACT</name>
<keyword evidence="7" id="KW-0692">RNA repair</keyword>
<dbReference type="Pfam" id="PF01966">
    <property type="entry name" value="HD"/>
    <property type="match status" value="1"/>
</dbReference>
<dbReference type="Gene3D" id="1.10.246.80">
    <property type="match status" value="1"/>
</dbReference>
<dbReference type="SUPFAM" id="SSF81891">
    <property type="entry name" value="Poly A polymerase C-terminal region-like"/>
    <property type="match status" value="1"/>
</dbReference>
<dbReference type="InterPro" id="IPR006675">
    <property type="entry name" value="HDIG_dom"/>
</dbReference>
<dbReference type="CDD" id="cd00077">
    <property type="entry name" value="HDc"/>
    <property type="match status" value="1"/>
</dbReference>
<dbReference type="Proteomes" id="UP001449657">
    <property type="component" value="Chromosome"/>
</dbReference>
<evidence type="ECO:0000256" key="8">
    <source>
        <dbReference type="ARBA" id="ARBA00022840"/>
    </source>
</evidence>
<organism evidence="13 14">
    <name type="scientific">Chitinophaga caseinilytica</name>
    <dbReference type="NCBI Taxonomy" id="2267521"/>
    <lineage>
        <taxon>Bacteria</taxon>
        <taxon>Pseudomonadati</taxon>
        <taxon>Bacteroidota</taxon>
        <taxon>Chitinophagia</taxon>
        <taxon>Chitinophagales</taxon>
        <taxon>Chitinophagaceae</taxon>
        <taxon>Chitinophaga</taxon>
    </lineage>
</organism>
<dbReference type="Gene3D" id="3.30.460.10">
    <property type="entry name" value="Beta Polymerase, domain 2"/>
    <property type="match status" value="1"/>
</dbReference>
<keyword evidence="3" id="KW-0819">tRNA processing</keyword>
<keyword evidence="2 11" id="KW-0808">Transferase</keyword>
<keyword evidence="10 11" id="KW-0694">RNA-binding</keyword>
<dbReference type="NCBIfam" id="TIGR00277">
    <property type="entry name" value="HDIG"/>
    <property type="match status" value="1"/>
</dbReference>
<dbReference type="CDD" id="cd05398">
    <property type="entry name" value="NT_ClassII-CCAase"/>
    <property type="match status" value="1"/>
</dbReference>
<keyword evidence="4" id="KW-0548">Nucleotidyltransferase</keyword>
<keyword evidence="8" id="KW-0067">ATP-binding</keyword>
<dbReference type="InterPro" id="IPR043519">
    <property type="entry name" value="NT_sf"/>
</dbReference>
<dbReference type="SMART" id="SM00471">
    <property type="entry name" value="HDc"/>
    <property type="match status" value="1"/>
</dbReference>
<dbReference type="SUPFAM" id="SSF81301">
    <property type="entry name" value="Nucleotidyltransferase"/>
    <property type="match status" value="1"/>
</dbReference>
<keyword evidence="14" id="KW-1185">Reference proteome</keyword>
<accession>A0ABZ2YXE0</accession>
<dbReference type="Gene3D" id="1.10.3090.10">
    <property type="entry name" value="cca-adding enzyme, domain 2"/>
    <property type="match status" value="1"/>
</dbReference>
<dbReference type="InterPro" id="IPR002646">
    <property type="entry name" value="PolA_pol_head_dom"/>
</dbReference>
<keyword evidence="6" id="KW-0547">Nucleotide-binding</keyword>
<dbReference type="RefSeq" id="WP_341838893.1">
    <property type="nucleotide sequence ID" value="NZ_CP149792.1"/>
</dbReference>
<protein>
    <submittedName>
        <fullName evidence="13">HD domain-containing protein</fullName>
    </submittedName>
</protein>
<evidence type="ECO:0000256" key="1">
    <source>
        <dbReference type="ARBA" id="ARBA00001946"/>
    </source>
</evidence>
<comment type="cofactor">
    <cofactor evidence="1">
        <name>Mg(2+)</name>
        <dbReference type="ChEBI" id="CHEBI:18420"/>
    </cofactor>
</comment>
<evidence type="ECO:0000256" key="10">
    <source>
        <dbReference type="ARBA" id="ARBA00022884"/>
    </source>
</evidence>
<dbReference type="EMBL" id="CP150096">
    <property type="protein sequence ID" value="WZN44099.1"/>
    <property type="molecule type" value="Genomic_DNA"/>
</dbReference>
<evidence type="ECO:0000313" key="13">
    <source>
        <dbReference type="EMBL" id="WZN44099.1"/>
    </source>
</evidence>
<dbReference type="InterPro" id="IPR006674">
    <property type="entry name" value="HD_domain"/>
</dbReference>
<evidence type="ECO:0000256" key="11">
    <source>
        <dbReference type="RuleBase" id="RU003953"/>
    </source>
</evidence>
<dbReference type="Pfam" id="PF01743">
    <property type="entry name" value="PolyA_pol"/>
    <property type="match status" value="1"/>
</dbReference>
<feature type="domain" description="HD/PDEase" evidence="12">
    <location>
        <begin position="255"/>
        <end position="391"/>
    </location>
</feature>
<dbReference type="PANTHER" id="PTHR47545">
    <property type="entry name" value="MULTIFUNCTIONAL CCA PROTEIN"/>
    <property type="match status" value="1"/>
</dbReference>
<dbReference type="Pfam" id="PF12627">
    <property type="entry name" value="PolyA_pol_RNAbd"/>
    <property type="match status" value="1"/>
</dbReference>
<evidence type="ECO:0000256" key="4">
    <source>
        <dbReference type="ARBA" id="ARBA00022695"/>
    </source>
</evidence>
<evidence type="ECO:0000259" key="12">
    <source>
        <dbReference type="SMART" id="SM00471"/>
    </source>
</evidence>
<gene>
    <name evidence="13" type="ORF">WJU22_14460</name>
</gene>
<proteinExistence type="inferred from homology"/>
<evidence type="ECO:0000256" key="3">
    <source>
        <dbReference type="ARBA" id="ARBA00022694"/>
    </source>
</evidence>
<dbReference type="InterPro" id="IPR003607">
    <property type="entry name" value="HD/PDEase_dom"/>
</dbReference>
<keyword evidence="9" id="KW-0460">Magnesium</keyword>
<evidence type="ECO:0000256" key="6">
    <source>
        <dbReference type="ARBA" id="ARBA00022741"/>
    </source>
</evidence>
<dbReference type="InterPro" id="IPR050124">
    <property type="entry name" value="tRNA_CCA-adding_enzyme"/>
</dbReference>
<comment type="similarity">
    <text evidence="11">Belongs to the tRNA nucleotidyltransferase/poly(A) polymerase family.</text>
</comment>
<keyword evidence="5" id="KW-0479">Metal-binding</keyword>
<evidence type="ECO:0000313" key="14">
    <source>
        <dbReference type="Proteomes" id="UP001449657"/>
    </source>
</evidence>